<organism evidence="2 3">
    <name type="scientific">Actinoplanes regularis</name>
    <dbReference type="NCBI Taxonomy" id="52697"/>
    <lineage>
        <taxon>Bacteria</taxon>
        <taxon>Bacillati</taxon>
        <taxon>Actinomycetota</taxon>
        <taxon>Actinomycetes</taxon>
        <taxon>Micromonosporales</taxon>
        <taxon>Micromonosporaceae</taxon>
        <taxon>Actinoplanes</taxon>
    </lineage>
</organism>
<sequence length="647" mass="70737">MTALDAELAVSADGTTVTLTVTGRPAATAKVAGDLDVAHFAGALDRRMPADTRAGLGRTLFDAVIRDETARLWAELEEDGSPLRLRLHLPPPLRALPWELLASGTDRLALRRASTLWRGVPPRPGDPIDGPLRVLVVVCNPTDRQVLGDEELAGLTGAAAEHPAYAHVEIVDGPDRDRLTKEIDRLRPHVLHFIGHGMPRVPGRAAALAFNWVTAGESRGTVWELPSTEIGLLVSEQWVPRLVVLNACRTAADPLDQVGGVGEAFLRAGAGAVVAMQADVESPAAADFAAHFYRGVFAGAGLDRAVAAARTEMARTSGDTGEWAMPVLTCRLDPADVLRTSFRRLPDEIAGLVGRPEYAMMRNFLDHASGRRDAWWALDPPEGEPRSLLVVGGRSSNPHKPTGKTWFTRCCLLTYFLRGYRVTYVDVGVPLARPDGEPARTKTWLHVLRMIREACTAPEQAEPLPASAFAGFEEVFDRLAGTPDGAAGQWWRFDENRPRAAEHRDRILDAFRTALAAAAAERPHVIALDNAEQILPESFDGAIYPGLLRPVGAGRGGVRVMLVGKADWLAERLPVRDEAYWGPLVTIGDFQAAQMMRLARDYCRRRGFDFHQLERVFQVMSEVEPQTWVTRFNEVLVALGLIRAVES</sequence>
<feature type="domain" description="CHAT" evidence="1">
    <location>
        <begin position="56"/>
        <end position="324"/>
    </location>
</feature>
<dbReference type="Proteomes" id="UP000198415">
    <property type="component" value="Unassembled WGS sequence"/>
</dbReference>
<dbReference type="EMBL" id="FZNR01000002">
    <property type="protein sequence ID" value="SNR42569.1"/>
    <property type="molecule type" value="Genomic_DNA"/>
</dbReference>
<dbReference type="AlphaFoldDB" id="A0A238WA34"/>
<gene>
    <name evidence="2" type="ORF">SAMN06264365_102245</name>
</gene>
<evidence type="ECO:0000313" key="3">
    <source>
        <dbReference type="Proteomes" id="UP000198415"/>
    </source>
</evidence>
<dbReference type="Pfam" id="PF12770">
    <property type="entry name" value="CHAT"/>
    <property type="match status" value="1"/>
</dbReference>
<name>A0A238WA34_9ACTN</name>
<protein>
    <submittedName>
        <fullName evidence="2">CHAT domain-containing protein</fullName>
    </submittedName>
</protein>
<evidence type="ECO:0000259" key="1">
    <source>
        <dbReference type="Pfam" id="PF12770"/>
    </source>
</evidence>
<accession>A0A238WA34</accession>
<proteinExistence type="predicted"/>
<dbReference type="InterPro" id="IPR024983">
    <property type="entry name" value="CHAT_dom"/>
</dbReference>
<dbReference type="RefSeq" id="WP_089292082.1">
    <property type="nucleotide sequence ID" value="NZ_BOMU01000030.1"/>
</dbReference>
<evidence type="ECO:0000313" key="2">
    <source>
        <dbReference type="EMBL" id="SNR42569.1"/>
    </source>
</evidence>
<reference evidence="2 3" key="1">
    <citation type="submission" date="2017-06" db="EMBL/GenBank/DDBJ databases">
        <authorList>
            <person name="Kim H.J."/>
            <person name="Triplett B.A."/>
        </authorList>
    </citation>
    <scope>NUCLEOTIDE SEQUENCE [LARGE SCALE GENOMIC DNA]</scope>
    <source>
        <strain evidence="2 3">DSM 43151</strain>
    </source>
</reference>
<keyword evidence="3" id="KW-1185">Reference proteome</keyword>
<dbReference type="OrthoDB" id="8253226at2"/>